<dbReference type="Proteomes" id="UP000034681">
    <property type="component" value="Unassembled WGS sequence"/>
</dbReference>
<dbReference type="EMBL" id="AJTX02000010">
    <property type="protein sequence ID" value="KKI98023.1"/>
    <property type="molecule type" value="Genomic_DNA"/>
</dbReference>
<dbReference type="eggNOG" id="COG3177">
    <property type="taxonomic scope" value="Bacteria"/>
</dbReference>
<accession>A0A0M2PTM7</accession>
<sequence length="91" mass="10002">MSWGAIVSGNDGAFACRNAPYRCYSIVVMNNQIRNDYINALAYGQQNQDDLSQLYGLMFDGAIVSLVEVLRVIGLSLTTKKVTPLNSKVLI</sequence>
<evidence type="ECO:0000313" key="2">
    <source>
        <dbReference type="Proteomes" id="UP000034681"/>
    </source>
</evidence>
<reference evidence="1" key="1">
    <citation type="submission" date="2012-04" db="EMBL/GenBank/DDBJ databases">
        <authorList>
            <person name="Borisov I.G."/>
            <person name="Ivanikova N.V."/>
            <person name="Pinevich A.V."/>
        </authorList>
    </citation>
    <scope>NUCLEOTIDE SEQUENCE</scope>
    <source>
        <strain evidence="1">CALU 1027</strain>
    </source>
</reference>
<dbReference type="AlphaFoldDB" id="A0A0M2PTM7"/>
<comment type="caution">
    <text evidence="1">The sequence shown here is derived from an EMBL/GenBank/DDBJ whole genome shotgun (WGS) entry which is preliminary data.</text>
</comment>
<gene>
    <name evidence="1" type="ORF">PROH_19945</name>
</gene>
<keyword evidence="2" id="KW-1185">Reference proteome</keyword>
<evidence type="ECO:0000313" key="1">
    <source>
        <dbReference type="EMBL" id="KKI98023.1"/>
    </source>
</evidence>
<dbReference type="STRING" id="317619.GCA_000332315_02862"/>
<protein>
    <submittedName>
        <fullName evidence="1">Uncharacterized protein</fullName>
    </submittedName>
</protein>
<organism evidence="1 2">
    <name type="scientific">Prochlorothrix hollandica PCC 9006 = CALU 1027</name>
    <dbReference type="NCBI Taxonomy" id="317619"/>
    <lineage>
        <taxon>Bacteria</taxon>
        <taxon>Bacillati</taxon>
        <taxon>Cyanobacteriota</taxon>
        <taxon>Cyanophyceae</taxon>
        <taxon>Prochlorotrichales</taxon>
        <taxon>Prochlorotrichaceae</taxon>
        <taxon>Prochlorothrix</taxon>
    </lineage>
</organism>
<name>A0A0M2PTM7_PROHO</name>
<proteinExistence type="predicted"/>